<sequence length="307" mass="34139">MINLIATAASYQQVKALLAAGADTIYLGEDQFGLRLPHSFKPEALAQVVKLVHRAGKKVTVAVNALMHNDRINLVGDYLKFLSKLKVDHIMVGDPGVVYILHQLKLPLAYIYDSEVLMTSARQINFWAQQGASGAVLAREIPYAELVQLAPELRIPAEVQVYGATCIHQSGRPLVHNYFDFVKQHQNRSDRKRGLFISAPHKPQTHYSIYEDINGTHIFANNDLNLITKLAQLQALGLNDWKLDGLFADEAGFVKIVSQFAQAKKALLTDQWSSELAATLSEQVNAHQPANRGLDTGFYTIEPSEVR</sequence>
<dbReference type="PANTHER" id="PTHR30217">
    <property type="entry name" value="PEPTIDASE U32 FAMILY"/>
    <property type="match status" value="1"/>
</dbReference>
<dbReference type="RefSeq" id="WP_057873845.1">
    <property type="nucleotide sequence ID" value="NZ_AYYI01000032.1"/>
</dbReference>
<gene>
    <name evidence="1" type="ORF">FC24_GL001277</name>
</gene>
<comment type="caution">
    <text evidence="1">The sequence shown here is derived from an EMBL/GenBank/DDBJ whole genome shotgun (WGS) entry which is preliminary data.</text>
</comment>
<dbReference type="InterPro" id="IPR001539">
    <property type="entry name" value="Peptidase_U32"/>
</dbReference>
<dbReference type="Proteomes" id="UP000051638">
    <property type="component" value="Unassembled WGS sequence"/>
</dbReference>
<dbReference type="PATRIC" id="fig|1423796.3.peg.1303"/>
<dbReference type="EMBL" id="AYYI01000032">
    <property type="protein sequence ID" value="KRM98554.1"/>
    <property type="molecule type" value="Genomic_DNA"/>
</dbReference>
<evidence type="ECO:0000313" key="2">
    <source>
        <dbReference type="Proteomes" id="UP000051638"/>
    </source>
</evidence>
<dbReference type="AlphaFoldDB" id="A0A0R2D5L3"/>
<dbReference type="OrthoDB" id="9807498at2"/>
<dbReference type="Pfam" id="PF01136">
    <property type="entry name" value="Peptidase_U32"/>
    <property type="match status" value="1"/>
</dbReference>
<accession>A0A0R2D5L3</accession>
<protein>
    <submittedName>
        <fullName evidence="1">Putative U32 family peptidase</fullName>
    </submittedName>
</protein>
<name>A0A0R2D5L3_9LACO</name>
<dbReference type="STRING" id="1423796.FC24_GL001277"/>
<reference evidence="1 2" key="1">
    <citation type="journal article" date="2015" name="Genome Announc.">
        <title>Expanding the biotechnology potential of lactobacilli through comparative genomics of 213 strains and associated genera.</title>
        <authorList>
            <person name="Sun Z."/>
            <person name="Harris H.M."/>
            <person name="McCann A."/>
            <person name="Guo C."/>
            <person name="Argimon S."/>
            <person name="Zhang W."/>
            <person name="Yang X."/>
            <person name="Jeffery I.B."/>
            <person name="Cooney J.C."/>
            <person name="Kagawa T.F."/>
            <person name="Liu W."/>
            <person name="Song Y."/>
            <person name="Salvetti E."/>
            <person name="Wrobel A."/>
            <person name="Rasinkangas P."/>
            <person name="Parkhill J."/>
            <person name="Rea M.C."/>
            <person name="O'Sullivan O."/>
            <person name="Ritari J."/>
            <person name="Douillard F.P."/>
            <person name="Paul Ross R."/>
            <person name="Yang R."/>
            <person name="Briner A.E."/>
            <person name="Felis G.E."/>
            <person name="de Vos W.M."/>
            <person name="Barrangou R."/>
            <person name="Klaenhammer T.R."/>
            <person name="Caufield P.W."/>
            <person name="Cui Y."/>
            <person name="Zhang H."/>
            <person name="O'Toole P.W."/>
        </authorList>
    </citation>
    <scope>NUCLEOTIDE SEQUENCE [LARGE SCALE GENOMIC DNA]</scope>
    <source>
        <strain evidence="1 2">DSM 20253</strain>
    </source>
</reference>
<evidence type="ECO:0000313" key="1">
    <source>
        <dbReference type="EMBL" id="KRM98554.1"/>
    </source>
</evidence>
<keyword evidence="2" id="KW-1185">Reference proteome</keyword>
<proteinExistence type="predicted"/>
<dbReference type="PANTHER" id="PTHR30217:SF12">
    <property type="entry name" value="U32 FAMILY PEPTIDASE"/>
    <property type="match status" value="1"/>
</dbReference>
<organism evidence="1 2">
    <name type="scientific">Loigolactobacillus rennini DSM 20253</name>
    <dbReference type="NCBI Taxonomy" id="1423796"/>
    <lineage>
        <taxon>Bacteria</taxon>
        <taxon>Bacillati</taxon>
        <taxon>Bacillota</taxon>
        <taxon>Bacilli</taxon>
        <taxon>Lactobacillales</taxon>
        <taxon>Lactobacillaceae</taxon>
        <taxon>Loigolactobacillus</taxon>
    </lineage>
</organism>
<dbReference type="InterPro" id="IPR051454">
    <property type="entry name" value="RNA/ubiquinone_mod_enzymes"/>
</dbReference>